<gene>
    <name evidence="3" type="ORF">M6D93_13950</name>
</gene>
<dbReference type="InterPro" id="IPR050300">
    <property type="entry name" value="GDXG_lipolytic_enzyme"/>
</dbReference>
<reference evidence="3" key="2">
    <citation type="submission" date="2022-05" db="EMBL/GenBank/DDBJ databases">
        <authorList>
            <person name="Kim J.-S."/>
            <person name="Lee K."/>
            <person name="Suh M."/>
            <person name="Eom M."/>
            <person name="Kim J.-S."/>
            <person name="Kim D.-S."/>
            <person name="Ko S.-H."/>
            <person name="Shin Y."/>
            <person name="Lee J.-S."/>
        </authorList>
    </citation>
    <scope>NUCLEOTIDE SEQUENCE</scope>
    <source>
        <strain evidence="3">N237</strain>
    </source>
</reference>
<accession>A0ABY4QVD8</accession>
<evidence type="ECO:0000313" key="3">
    <source>
        <dbReference type="EMBL" id="UQX87398.1"/>
    </source>
</evidence>
<feature type="domain" description="BD-FAE-like" evidence="2">
    <location>
        <begin position="29"/>
        <end position="231"/>
    </location>
</feature>
<reference evidence="3" key="1">
    <citation type="journal article" date="2018" name="Int. J. Syst. Evol. Microbiol.">
        <title>Jatrophihabitans telluris sp. nov., isolated from sediment soil of lava forest wetlands and the emended description of the genus Jatrophihabitans.</title>
        <authorList>
            <person name="Lee K.C."/>
            <person name="Suh M.K."/>
            <person name="Eom M.K."/>
            <person name="Kim K.K."/>
            <person name="Kim J.S."/>
            <person name="Kim D.S."/>
            <person name="Ko S.H."/>
            <person name="Shin Y.K."/>
            <person name="Lee J.S."/>
        </authorList>
    </citation>
    <scope>NUCLEOTIDE SEQUENCE</scope>
    <source>
        <strain evidence="3">N237</strain>
    </source>
</reference>
<sequence>MNDPLVPDGVTVRRDLVHTRVPGYRPLSLDLYLPDDGARAVCVYAHGGGWRMGSRREGPGPLSPTSRRLFARMAARGLAVASVDYRLSGEARFPAQREDVEAGIRWLSSEDASGVAGLPLVTFGVSAGGQLAGLCGLNPSLPVRAVALWYAVSDLPAVPDDIAAAGGEADRGPGSREALLLGAPAAQMPELARQASVLHQVHRNAPPFLLLHGDRDRLVPAAQSARLHTALRAAGADTTLELVPGYDHMFVGMPAAELEALVDRTTDFLLSRLGTGPVNVPMSSAATAAAAVTASTTGTERDKP</sequence>
<evidence type="ECO:0000256" key="1">
    <source>
        <dbReference type="ARBA" id="ARBA00022801"/>
    </source>
</evidence>
<organism evidence="3 4">
    <name type="scientific">Jatrophihabitans telluris</name>
    <dbReference type="NCBI Taxonomy" id="2038343"/>
    <lineage>
        <taxon>Bacteria</taxon>
        <taxon>Bacillati</taxon>
        <taxon>Actinomycetota</taxon>
        <taxon>Actinomycetes</taxon>
        <taxon>Jatrophihabitantales</taxon>
        <taxon>Jatrophihabitantaceae</taxon>
        <taxon>Jatrophihabitans</taxon>
    </lineage>
</organism>
<keyword evidence="4" id="KW-1185">Reference proteome</keyword>
<dbReference type="PANTHER" id="PTHR48081">
    <property type="entry name" value="AB HYDROLASE SUPERFAMILY PROTEIN C4A8.06C"/>
    <property type="match status" value="1"/>
</dbReference>
<proteinExistence type="predicted"/>
<dbReference type="Gene3D" id="3.40.50.1820">
    <property type="entry name" value="alpha/beta hydrolase"/>
    <property type="match status" value="1"/>
</dbReference>
<dbReference type="GO" id="GO:0016787">
    <property type="term" value="F:hydrolase activity"/>
    <property type="evidence" value="ECO:0007669"/>
    <property type="project" value="UniProtKB-KW"/>
</dbReference>
<dbReference type="PANTHER" id="PTHR48081:SF13">
    <property type="entry name" value="ALPHA_BETA HYDROLASE"/>
    <property type="match status" value="1"/>
</dbReference>
<protein>
    <submittedName>
        <fullName evidence="3">Alpha/beta hydrolase</fullName>
    </submittedName>
</protein>
<dbReference type="InterPro" id="IPR029058">
    <property type="entry name" value="AB_hydrolase_fold"/>
</dbReference>
<dbReference type="SUPFAM" id="SSF53474">
    <property type="entry name" value="alpha/beta-Hydrolases"/>
    <property type="match status" value="1"/>
</dbReference>
<keyword evidence="1 3" id="KW-0378">Hydrolase</keyword>
<dbReference type="Pfam" id="PF20434">
    <property type="entry name" value="BD-FAE"/>
    <property type="match status" value="1"/>
</dbReference>
<dbReference type="RefSeq" id="WP_249769915.1">
    <property type="nucleotide sequence ID" value="NZ_CP097332.1"/>
</dbReference>
<name>A0ABY4QVD8_9ACTN</name>
<evidence type="ECO:0000259" key="2">
    <source>
        <dbReference type="Pfam" id="PF20434"/>
    </source>
</evidence>
<evidence type="ECO:0000313" key="4">
    <source>
        <dbReference type="Proteomes" id="UP001056336"/>
    </source>
</evidence>
<dbReference type="EMBL" id="CP097332">
    <property type="protein sequence ID" value="UQX87398.1"/>
    <property type="molecule type" value="Genomic_DNA"/>
</dbReference>
<dbReference type="InterPro" id="IPR049492">
    <property type="entry name" value="BD-FAE-like_dom"/>
</dbReference>
<dbReference type="Proteomes" id="UP001056336">
    <property type="component" value="Chromosome"/>
</dbReference>